<dbReference type="Pfam" id="PF04264">
    <property type="entry name" value="YceI"/>
    <property type="match status" value="1"/>
</dbReference>
<protein>
    <submittedName>
        <fullName evidence="3">YceI family protein</fullName>
    </submittedName>
</protein>
<dbReference type="EMBL" id="SACS01000003">
    <property type="protein sequence ID" value="RVU40873.1"/>
    <property type="molecule type" value="Genomic_DNA"/>
</dbReference>
<dbReference type="AlphaFoldDB" id="A0A437R2D0"/>
<dbReference type="InterPro" id="IPR007372">
    <property type="entry name" value="Lipid/polyisoprenoid-bd_YceI"/>
</dbReference>
<feature type="domain" description="Lipid/polyisoprenoid-binding YceI-like" evidence="2">
    <location>
        <begin position="19"/>
        <end position="188"/>
    </location>
</feature>
<evidence type="ECO:0000313" key="3">
    <source>
        <dbReference type="EMBL" id="RVU40873.1"/>
    </source>
</evidence>
<organism evidence="3 4">
    <name type="scientific">Rheinheimera riviphila</name>
    <dbReference type="NCBI Taxonomy" id="1834037"/>
    <lineage>
        <taxon>Bacteria</taxon>
        <taxon>Pseudomonadati</taxon>
        <taxon>Pseudomonadota</taxon>
        <taxon>Gammaproteobacteria</taxon>
        <taxon>Chromatiales</taxon>
        <taxon>Chromatiaceae</taxon>
        <taxon>Rheinheimera</taxon>
    </lineage>
</organism>
<dbReference type="Gene3D" id="2.40.128.110">
    <property type="entry name" value="Lipid/polyisoprenoid-binding, YceI-like"/>
    <property type="match status" value="1"/>
</dbReference>
<feature type="chain" id="PRO_5019506680" evidence="1">
    <location>
        <begin position="19"/>
        <end position="189"/>
    </location>
</feature>
<dbReference type="OrthoDB" id="9793816at2"/>
<proteinExistence type="predicted"/>
<dbReference type="InterPro" id="IPR027016">
    <property type="entry name" value="UCP029811"/>
</dbReference>
<keyword evidence="1" id="KW-0732">Signal</keyword>
<sequence length="189" mass="20516">MRLLFAAVALTTAFASQAAWQLDPAQSQLRFVSVKNGVVAEVHKFSQLSGSWVDDGKVSVQIPVATIDTLIPIRNERMLEHVLNAKTFPTISASAMIAPKLLSDLMVGASMQHSTELSLTLLDQTQTLPVQLTLTKLADGKIQASTTAPVLVNSASFKLDTGVRKLQEIAKLNDISLMVPVTFNVEFKR</sequence>
<dbReference type="PANTHER" id="PTHR34406:SF1">
    <property type="entry name" value="PROTEIN YCEI"/>
    <property type="match status" value="1"/>
</dbReference>
<accession>A0A437R2D0</accession>
<evidence type="ECO:0000313" key="4">
    <source>
        <dbReference type="Proteomes" id="UP000283077"/>
    </source>
</evidence>
<feature type="signal peptide" evidence="1">
    <location>
        <begin position="1"/>
        <end position="18"/>
    </location>
</feature>
<evidence type="ECO:0000259" key="2">
    <source>
        <dbReference type="SMART" id="SM00867"/>
    </source>
</evidence>
<keyword evidence="4" id="KW-1185">Reference proteome</keyword>
<gene>
    <name evidence="3" type="ORF">EOE67_04665</name>
</gene>
<evidence type="ECO:0000256" key="1">
    <source>
        <dbReference type="SAM" id="SignalP"/>
    </source>
</evidence>
<reference evidence="3 4" key="1">
    <citation type="submission" date="2019-01" db="EMBL/GenBank/DDBJ databases">
        <authorList>
            <person name="Chen W.-M."/>
        </authorList>
    </citation>
    <scope>NUCLEOTIDE SEQUENCE [LARGE SCALE GENOMIC DNA]</scope>
    <source>
        <strain evidence="3 4">KYPC3</strain>
    </source>
</reference>
<dbReference type="RefSeq" id="WP_127697882.1">
    <property type="nucleotide sequence ID" value="NZ_SACS01000003.1"/>
</dbReference>
<dbReference type="InterPro" id="IPR036761">
    <property type="entry name" value="TTHA0802/YceI-like_sf"/>
</dbReference>
<dbReference type="SUPFAM" id="SSF101874">
    <property type="entry name" value="YceI-like"/>
    <property type="match status" value="1"/>
</dbReference>
<comment type="caution">
    <text evidence="3">The sequence shown here is derived from an EMBL/GenBank/DDBJ whole genome shotgun (WGS) entry which is preliminary data.</text>
</comment>
<name>A0A437R2D0_9GAMM</name>
<dbReference type="PANTHER" id="PTHR34406">
    <property type="entry name" value="PROTEIN YCEI"/>
    <property type="match status" value="1"/>
</dbReference>
<dbReference type="SMART" id="SM00867">
    <property type="entry name" value="YceI"/>
    <property type="match status" value="1"/>
</dbReference>
<dbReference type="PIRSF" id="PIRSF029811">
    <property type="entry name" value="UCP029811"/>
    <property type="match status" value="1"/>
</dbReference>
<dbReference type="Proteomes" id="UP000283077">
    <property type="component" value="Unassembled WGS sequence"/>
</dbReference>